<dbReference type="EMBL" id="JYDI01000073">
    <property type="protein sequence ID" value="KRY54224.1"/>
    <property type="molecule type" value="Genomic_DNA"/>
</dbReference>
<dbReference type="AlphaFoldDB" id="A0A0V1CY92"/>
<dbReference type="Proteomes" id="UP000054653">
    <property type="component" value="Unassembled WGS sequence"/>
</dbReference>
<accession>A0A0V1CY92</accession>
<evidence type="ECO:0000313" key="1">
    <source>
        <dbReference type="EMBL" id="KRY54224.1"/>
    </source>
</evidence>
<organism evidence="1 2">
    <name type="scientific">Trichinella britovi</name>
    <name type="common">Parasitic roundworm</name>
    <dbReference type="NCBI Taxonomy" id="45882"/>
    <lineage>
        <taxon>Eukaryota</taxon>
        <taxon>Metazoa</taxon>
        <taxon>Ecdysozoa</taxon>
        <taxon>Nematoda</taxon>
        <taxon>Enoplea</taxon>
        <taxon>Dorylaimia</taxon>
        <taxon>Trichinellida</taxon>
        <taxon>Trichinellidae</taxon>
        <taxon>Trichinella</taxon>
    </lineage>
</organism>
<reference evidence="1 2" key="1">
    <citation type="submission" date="2015-01" db="EMBL/GenBank/DDBJ databases">
        <title>Evolution of Trichinella species and genotypes.</title>
        <authorList>
            <person name="Korhonen P.K."/>
            <person name="Edoardo P."/>
            <person name="Giuseppe L.R."/>
            <person name="Gasser R.B."/>
        </authorList>
    </citation>
    <scope>NUCLEOTIDE SEQUENCE [LARGE SCALE GENOMIC DNA]</scope>
    <source>
        <strain evidence="1">ISS120</strain>
    </source>
</reference>
<keyword evidence="2" id="KW-1185">Reference proteome</keyword>
<name>A0A0V1CY92_TRIBR</name>
<evidence type="ECO:0000313" key="2">
    <source>
        <dbReference type="Proteomes" id="UP000054653"/>
    </source>
</evidence>
<proteinExistence type="predicted"/>
<sequence>MDARWAVRPYTTLNALCNEWTACIQQLMGDELGTGGYTGQGGKGRRNEGKNEGRRKLKLSDAFFHSIFTRGIGVRVHNSEKMVEGRRKYCNAIVRWKCGERIYNSELVLEGRARQPYTTLNALWNEWTSGIQQLMCDGLGADGYRWPNNCSSDWLDFASRSASQL</sequence>
<gene>
    <name evidence="1" type="ORF">T03_5087</name>
</gene>
<protein>
    <submittedName>
        <fullName evidence="1">Uncharacterized protein</fullName>
    </submittedName>
</protein>
<comment type="caution">
    <text evidence="1">The sequence shown here is derived from an EMBL/GenBank/DDBJ whole genome shotgun (WGS) entry which is preliminary data.</text>
</comment>
<dbReference type="OrthoDB" id="5930523at2759"/>